<sequence length="454" mass="50266">MQDEKLSLGTESIIKLLWRYSLPSIVAMTAASLYNILDSVFIGHGVGHLGIAALAICFPFMNLTAAFGAMVGVGATTVASLKMGQQDYKGAESVLGNVVLLDIMISLSLTVVCLVFLDPILYFFGASEATLPYAREYMRIILVANVINHTFRGLSDMMRASGYPQKSMYLTLLSVGINAVLGYLFVLVFNWGIAGAAWATVIGQVVSLIYVMVHFMRKSSLLHFKRGMFKFDSKIAKNIISIGLGPFLINSFACLIVMLINTGLKNHGGDLYISAYGILNRTIVFFTMIVMGFNQGMQPIVGYNFGAHKIDRVKQTYKYTLICAISINSIGFVICQFFPDLVIRMFTDYEELIGISRHAIRIVSSTLPLIAFQMVSTSFFQSMGYAKKAIFLSTNRQLLFLIPFLLILPNYYGAEGVWWSIPSADVVAVCVSFVMIMLQFRKFKKAEAAQPEQS</sequence>
<dbReference type="EMBL" id="JADIMR010000035">
    <property type="protein sequence ID" value="MBO8446610.1"/>
    <property type="molecule type" value="Genomic_DNA"/>
</dbReference>
<dbReference type="AlphaFoldDB" id="A0A9D9H9Z5"/>
<name>A0A9D9H9Z5_9BACT</name>
<dbReference type="Pfam" id="PF01554">
    <property type="entry name" value="MatE"/>
    <property type="match status" value="2"/>
</dbReference>
<evidence type="ECO:0000256" key="6">
    <source>
        <dbReference type="ARBA" id="ARBA00022692"/>
    </source>
</evidence>
<proteinExistence type="inferred from homology"/>
<dbReference type="GO" id="GO:0005886">
    <property type="term" value="C:plasma membrane"/>
    <property type="evidence" value="ECO:0007669"/>
    <property type="project" value="UniProtKB-SubCell"/>
</dbReference>
<feature type="transmembrane region" description="Helical" evidence="10">
    <location>
        <begin position="319"/>
        <end position="339"/>
    </location>
</feature>
<dbReference type="PIRSF" id="PIRSF006603">
    <property type="entry name" value="DinF"/>
    <property type="match status" value="1"/>
</dbReference>
<comment type="caution">
    <text evidence="11">The sequence shown here is derived from an EMBL/GenBank/DDBJ whole genome shotgun (WGS) entry which is preliminary data.</text>
</comment>
<feature type="transmembrane region" description="Helical" evidence="10">
    <location>
        <begin position="392"/>
        <end position="412"/>
    </location>
</feature>
<dbReference type="CDD" id="cd13143">
    <property type="entry name" value="MATE_MepA_like"/>
    <property type="match status" value="1"/>
</dbReference>
<evidence type="ECO:0000256" key="3">
    <source>
        <dbReference type="ARBA" id="ARBA00022106"/>
    </source>
</evidence>
<evidence type="ECO:0000256" key="7">
    <source>
        <dbReference type="ARBA" id="ARBA00022989"/>
    </source>
</evidence>
<dbReference type="GO" id="GO:0042910">
    <property type="term" value="F:xenobiotic transmembrane transporter activity"/>
    <property type="evidence" value="ECO:0007669"/>
    <property type="project" value="InterPro"/>
</dbReference>
<keyword evidence="6 10" id="KW-0812">Transmembrane</keyword>
<dbReference type="InterPro" id="IPR051327">
    <property type="entry name" value="MATE_MepA_subfamily"/>
</dbReference>
<organism evidence="11 12">
    <name type="scientific">Candidatus Enterocola intestinipullorum</name>
    <dbReference type="NCBI Taxonomy" id="2840783"/>
    <lineage>
        <taxon>Bacteria</taxon>
        <taxon>Pseudomonadati</taxon>
        <taxon>Bacteroidota</taxon>
        <taxon>Bacteroidia</taxon>
        <taxon>Bacteroidales</taxon>
        <taxon>Candidatus Enterocola</taxon>
    </lineage>
</organism>
<keyword evidence="4" id="KW-0813">Transport</keyword>
<feature type="transmembrane region" description="Helical" evidence="10">
    <location>
        <begin position="137"/>
        <end position="155"/>
    </location>
</feature>
<keyword evidence="8 10" id="KW-0472">Membrane</keyword>
<evidence type="ECO:0000256" key="10">
    <source>
        <dbReference type="SAM" id="Phobius"/>
    </source>
</evidence>
<dbReference type="InterPro" id="IPR002528">
    <property type="entry name" value="MATE_fam"/>
</dbReference>
<dbReference type="Proteomes" id="UP000823637">
    <property type="component" value="Unassembled WGS sequence"/>
</dbReference>
<dbReference type="GO" id="GO:0015297">
    <property type="term" value="F:antiporter activity"/>
    <property type="evidence" value="ECO:0007669"/>
    <property type="project" value="InterPro"/>
</dbReference>
<feature type="transmembrane region" description="Helical" evidence="10">
    <location>
        <begin position="272"/>
        <end position="293"/>
    </location>
</feature>
<evidence type="ECO:0000256" key="5">
    <source>
        <dbReference type="ARBA" id="ARBA00022475"/>
    </source>
</evidence>
<evidence type="ECO:0000313" key="11">
    <source>
        <dbReference type="EMBL" id="MBO8446610.1"/>
    </source>
</evidence>
<dbReference type="InterPro" id="IPR045070">
    <property type="entry name" value="MATE_MepA-like"/>
</dbReference>
<comment type="subcellular location">
    <subcellularLocation>
        <location evidence="1">Cell membrane</location>
        <topology evidence="1">Multi-pass membrane protein</topology>
    </subcellularLocation>
</comment>
<dbReference type="PANTHER" id="PTHR43823:SF3">
    <property type="entry name" value="MULTIDRUG EXPORT PROTEIN MEPA"/>
    <property type="match status" value="1"/>
</dbReference>
<evidence type="ECO:0000256" key="1">
    <source>
        <dbReference type="ARBA" id="ARBA00004651"/>
    </source>
</evidence>
<dbReference type="NCBIfam" id="TIGR00797">
    <property type="entry name" value="matE"/>
    <property type="match status" value="1"/>
</dbReference>
<keyword evidence="7 10" id="KW-1133">Transmembrane helix</keyword>
<comment type="similarity">
    <text evidence="2">Belongs to the multi antimicrobial extrusion (MATE) (TC 2.A.66.1) family. MepA subfamily.</text>
</comment>
<feature type="transmembrane region" description="Helical" evidence="10">
    <location>
        <begin position="20"/>
        <end position="37"/>
    </location>
</feature>
<dbReference type="GO" id="GO:0046677">
    <property type="term" value="P:response to antibiotic"/>
    <property type="evidence" value="ECO:0007669"/>
    <property type="project" value="UniProtKB-KW"/>
</dbReference>
<protein>
    <recommendedName>
        <fullName evidence="3">Multidrug export protein MepA</fullName>
    </recommendedName>
</protein>
<feature type="transmembrane region" description="Helical" evidence="10">
    <location>
        <begin position="49"/>
        <end position="73"/>
    </location>
</feature>
<evidence type="ECO:0000313" key="12">
    <source>
        <dbReference type="Proteomes" id="UP000823637"/>
    </source>
</evidence>
<feature type="transmembrane region" description="Helical" evidence="10">
    <location>
        <begin position="418"/>
        <end position="438"/>
    </location>
</feature>
<feature type="transmembrane region" description="Helical" evidence="10">
    <location>
        <begin position="235"/>
        <end position="260"/>
    </location>
</feature>
<keyword evidence="5" id="KW-1003">Cell membrane</keyword>
<gene>
    <name evidence="11" type="ORF">IAC32_02545</name>
</gene>
<feature type="transmembrane region" description="Helical" evidence="10">
    <location>
        <begin position="94"/>
        <end position="117"/>
    </location>
</feature>
<feature type="transmembrane region" description="Helical" evidence="10">
    <location>
        <begin position="167"/>
        <end position="189"/>
    </location>
</feature>
<dbReference type="InterPro" id="IPR048279">
    <property type="entry name" value="MdtK-like"/>
</dbReference>
<evidence type="ECO:0000256" key="4">
    <source>
        <dbReference type="ARBA" id="ARBA00022448"/>
    </source>
</evidence>
<reference evidence="11" key="2">
    <citation type="journal article" date="2021" name="PeerJ">
        <title>Extensive microbial diversity within the chicken gut microbiome revealed by metagenomics and culture.</title>
        <authorList>
            <person name="Gilroy R."/>
            <person name="Ravi A."/>
            <person name="Getino M."/>
            <person name="Pursley I."/>
            <person name="Horton D.L."/>
            <person name="Alikhan N.F."/>
            <person name="Baker D."/>
            <person name="Gharbi K."/>
            <person name="Hall N."/>
            <person name="Watson M."/>
            <person name="Adriaenssens E.M."/>
            <person name="Foster-Nyarko E."/>
            <person name="Jarju S."/>
            <person name="Secka A."/>
            <person name="Antonio M."/>
            <person name="Oren A."/>
            <person name="Chaudhuri R.R."/>
            <person name="La Ragione R."/>
            <person name="Hildebrand F."/>
            <person name="Pallen M.J."/>
        </authorList>
    </citation>
    <scope>NUCLEOTIDE SEQUENCE</scope>
    <source>
        <strain evidence="11">D3-1215</strain>
    </source>
</reference>
<accession>A0A9D9H9Z5</accession>
<feature type="transmembrane region" description="Helical" evidence="10">
    <location>
        <begin position="359"/>
        <end position="380"/>
    </location>
</feature>
<evidence type="ECO:0000256" key="9">
    <source>
        <dbReference type="ARBA" id="ARBA00023251"/>
    </source>
</evidence>
<feature type="transmembrane region" description="Helical" evidence="10">
    <location>
        <begin position="195"/>
        <end position="215"/>
    </location>
</feature>
<keyword evidence="9" id="KW-0046">Antibiotic resistance</keyword>
<evidence type="ECO:0000256" key="8">
    <source>
        <dbReference type="ARBA" id="ARBA00023136"/>
    </source>
</evidence>
<evidence type="ECO:0000256" key="2">
    <source>
        <dbReference type="ARBA" id="ARBA00008417"/>
    </source>
</evidence>
<dbReference type="PANTHER" id="PTHR43823">
    <property type="entry name" value="SPORULATION PROTEIN YKVU"/>
    <property type="match status" value="1"/>
</dbReference>
<reference evidence="11" key="1">
    <citation type="submission" date="2020-10" db="EMBL/GenBank/DDBJ databases">
        <authorList>
            <person name="Gilroy R."/>
        </authorList>
    </citation>
    <scope>NUCLEOTIDE SEQUENCE</scope>
    <source>
        <strain evidence="11">D3-1215</strain>
    </source>
</reference>